<gene>
    <name evidence="2" type="ORF">A3844_30210</name>
</gene>
<evidence type="ECO:0000256" key="1">
    <source>
        <dbReference type="SAM" id="MobiDB-lite"/>
    </source>
</evidence>
<sequence>MLLRMAMNQGTKGSGPRTSWKSFITEGNTLSESKLGNLKSGTNKNGQIQSPSGMGGSGFGKVKELDRVEVGEMKPLPNHSELESVDDFNPTFKGIEGMGKGHPNVTPNPTHNARANELIM</sequence>
<reference evidence="2 3" key="1">
    <citation type="submission" date="2016-03" db="EMBL/GenBank/DDBJ databases">
        <authorList>
            <person name="Sant'Anna F.H."/>
            <person name="Ambrosini A."/>
            <person name="Souza R."/>
            <person name="Bach E."/>
            <person name="Fernandes G."/>
            <person name="Balsanelli E."/>
            <person name="Baura V.A."/>
            <person name="Souza E.M."/>
            <person name="Passaglia L."/>
        </authorList>
    </citation>
    <scope>NUCLEOTIDE SEQUENCE [LARGE SCALE GENOMIC DNA]</scope>
    <source>
        <strain evidence="2 3">P26E</strain>
    </source>
</reference>
<proteinExistence type="predicted"/>
<accession>A0ABX3EGL1</accession>
<keyword evidence="3" id="KW-1185">Reference proteome</keyword>
<feature type="compositionally biased region" description="Basic and acidic residues" evidence="1">
    <location>
        <begin position="61"/>
        <end position="72"/>
    </location>
</feature>
<dbReference type="EMBL" id="LVWI01000114">
    <property type="protein sequence ID" value="OKP76546.1"/>
    <property type="molecule type" value="Genomic_DNA"/>
</dbReference>
<feature type="compositionally biased region" description="Polar residues" evidence="1">
    <location>
        <begin position="8"/>
        <end position="52"/>
    </location>
</feature>
<dbReference type="RefSeq" id="WP_074109520.1">
    <property type="nucleotide sequence ID" value="NZ_LVWI01000114.1"/>
</dbReference>
<name>A0ABX3EGL1_9BACL</name>
<feature type="region of interest" description="Disordered" evidence="1">
    <location>
        <begin position="1"/>
        <end position="120"/>
    </location>
</feature>
<protein>
    <submittedName>
        <fullName evidence="2">Uncharacterized protein</fullName>
    </submittedName>
</protein>
<dbReference type="Proteomes" id="UP000186058">
    <property type="component" value="Unassembled WGS sequence"/>
</dbReference>
<evidence type="ECO:0000313" key="2">
    <source>
        <dbReference type="EMBL" id="OKP76546.1"/>
    </source>
</evidence>
<comment type="caution">
    <text evidence="2">The sequence shown here is derived from an EMBL/GenBank/DDBJ whole genome shotgun (WGS) entry which is preliminary data.</text>
</comment>
<organism evidence="2 3">
    <name type="scientific">Paenibacillus helianthi</name>
    <dbReference type="NCBI Taxonomy" id="1349432"/>
    <lineage>
        <taxon>Bacteria</taxon>
        <taxon>Bacillati</taxon>
        <taxon>Bacillota</taxon>
        <taxon>Bacilli</taxon>
        <taxon>Bacillales</taxon>
        <taxon>Paenibacillaceae</taxon>
        <taxon>Paenibacillus</taxon>
    </lineage>
</organism>
<evidence type="ECO:0000313" key="3">
    <source>
        <dbReference type="Proteomes" id="UP000186058"/>
    </source>
</evidence>